<name>A0A5B8RVT1_9BURK</name>
<dbReference type="NCBIfam" id="TIGR01484">
    <property type="entry name" value="HAD-SF-IIB"/>
    <property type="match status" value="1"/>
</dbReference>
<dbReference type="InterPro" id="IPR006379">
    <property type="entry name" value="HAD-SF_hydro_IIB"/>
</dbReference>
<protein>
    <submittedName>
        <fullName evidence="1">HAD-IIB family hydrolase</fullName>
    </submittedName>
</protein>
<keyword evidence="2" id="KW-1185">Reference proteome</keyword>
<dbReference type="RefSeq" id="WP_146911941.1">
    <property type="nucleotide sequence ID" value="NZ_CP042344.1"/>
</dbReference>
<keyword evidence="1" id="KW-0378">Hydrolase</keyword>
<dbReference type="AlphaFoldDB" id="A0A5B8RVT1"/>
<dbReference type="Proteomes" id="UP000321199">
    <property type="component" value="Chromosome"/>
</dbReference>
<dbReference type="PANTHER" id="PTHR10000">
    <property type="entry name" value="PHOSPHOSERINE PHOSPHATASE"/>
    <property type="match status" value="1"/>
</dbReference>
<dbReference type="InterPro" id="IPR023214">
    <property type="entry name" value="HAD_sf"/>
</dbReference>
<organism evidence="1 2">
    <name type="scientific">Comamonas flocculans</name>
    <dbReference type="NCBI Taxonomy" id="2597701"/>
    <lineage>
        <taxon>Bacteria</taxon>
        <taxon>Pseudomonadati</taxon>
        <taxon>Pseudomonadota</taxon>
        <taxon>Betaproteobacteria</taxon>
        <taxon>Burkholderiales</taxon>
        <taxon>Comamonadaceae</taxon>
        <taxon>Comamonas</taxon>
    </lineage>
</organism>
<dbReference type="EMBL" id="CP042344">
    <property type="protein sequence ID" value="QEA12345.1"/>
    <property type="molecule type" value="Genomic_DNA"/>
</dbReference>
<reference evidence="1 2" key="1">
    <citation type="submission" date="2019-07" db="EMBL/GenBank/DDBJ databases">
        <title>Complete genome sequence of Comamonas sp. NLF 7-7 isolated from livestock.</title>
        <authorList>
            <person name="Kim D.H."/>
            <person name="Kim J.G."/>
        </authorList>
    </citation>
    <scope>NUCLEOTIDE SEQUENCE [LARGE SCALE GENOMIC DNA]</scope>
    <source>
        <strain evidence="1 2">NLF 7-7</strain>
    </source>
</reference>
<dbReference type="SUPFAM" id="SSF56784">
    <property type="entry name" value="HAD-like"/>
    <property type="match status" value="1"/>
</dbReference>
<accession>A0A5B8RVT1</accession>
<sequence>MKPLNQWHPGPLAGLFTDIDDTLTTDGAITADALAALGDLKAAGLHLIAITGRPVGWSAPFATTWPVDAIVAENGAVALLPENKDKNGLNRPRGARRQLRKTYQQDAATRARQYARMQEVLAAIEAQVPGARRAQDSAGRECDIAIDHSEFTHLPQDAIDACVAMMRAAGMNASVSSIHINGWYGSHDKLEGARWIVRELLGRDLDAELERWVYVGDSTNDERMFEHFAHSVGVANIARFLPQLRHLPRYVTQGERGAGFAELARVILNKNRL</sequence>
<dbReference type="PANTHER" id="PTHR10000:SF8">
    <property type="entry name" value="HAD SUPERFAMILY HYDROLASE-LIKE, TYPE 3"/>
    <property type="match status" value="1"/>
</dbReference>
<dbReference type="InterPro" id="IPR036412">
    <property type="entry name" value="HAD-like_sf"/>
</dbReference>
<dbReference type="GO" id="GO:0005829">
    <property type="term" value="C:cytosol"/>
    <property type="evidence" value="ECO:0007669"/>
    <property type="project" value="TreeGrafter"/>
</dbReference>
<evidence type="ECO:0000313" key="2">
    <source>
        <dbReference type="Proteomes" id="UP000321199"/>
    </source>
</evidence>
<gene>
    <name evidence="1" type="ORF">FOZ74_04445</name>
</gene>
<dbReference type="GO" id="GO:0016791">
    <property type="term" value="F:phosphatase activity"/>
    <property type="evidence" value="ECO:0007669"/>
    <property type="project" value="TreeGrafter"/>
</dbReference>
<dbReference type="KEGG" id="cof:FOZ74_04445"/>
<proteinExistence type="predicted"/>
<dbReference type="OrthoDB" id="5292903at2"/>
<evidence type="ECO:0000313" key="1">
    <source>
        <dbReference type="EMBL" id="QEA12345.1"/>
    </source>
</evidence>
<dbReference type="Gene3D" id="3.40.50.1000">
    <property type="entry name" value="HAD superfamily/HAD-like"/>
    <property type="match status" value="2"/>
</dbReference>
<dbReference type="Pfam" id="PF08282">
    <property type="entry name" value="Hydrolase_3"/>
    <property type="match status" value="1"/>
</dbReference>
<dbReference type="GO" id="GO:0000287">
    <property type="term" value="F:magnesium ion binding"/>
    <property type="evidence" value="ECO:0007669"/>
    <property type="project" value="TreeGrafter"/>
</dbReference>